<keyword evidence="4 7" id="KW-1133">Transmembrane helix</keyword>
<proteinExistence type="inferred from homology"/>
<dbReference type="AlphaFoldDB" id="A0A9P0FXB5"/>
<dbReference type="OrthoDB" id="190434at2759"/>
<evidence type="ECO:0000256" key="6">
    <source>
        <dbReference type="SAM" id="MobiDB-lite"/>
    </source>
</evidence>
<organism evidence="8 9">
    <name type="scientific">Chrysodeixis includens</name>
    <name type="common">Soybean looper</name>
    <name type="synonym">Pseudoplusia includens</name>
    <dbReference type="NCBI Taxonomy" id="689277"/>
    <lineage>
        <taxon>Eukaryota</taxon>
        <taxon>Metazoa</taxon>
        <taxon>Ecdysozoa</taxon>
        <taxon>Arthropoda</taxon>
        <taxon>Hexapoda</taxon>
        <taxon>Insecta</taxon>
        <taxon>Pterygota</taxon>
        <taxon>Neoptera</taxon>
        <taxon>Endopterygota</taxon>
        <taxon>Lepidoptera</taxon>
        <taxon>Glossata</taxon>
        <taxon>Ditrysia</taxon>
        <taxon>Noctuoidea</taxon>
        <taxon>Noctuidae</taxon>
        <taxon>Plusiinae</taxon>
        <taxon>Chrysodeixis</taxon>
    </lineage>
</organism>
<evidence type="ECO:0000313" key="9">
    <source>
        <dbReference type="Proteomes" id="UP001154114"/>
    </source>
</evidence>
<comment type="subcellular location">
    <subcellularLocation>
        <location evidence="1">Membrane</location>
        <topology evidence="1">Multi-pass membrane protein</topology>
    </subcellularLocation>
</comment>
<keyword evidence="5 7" id="KW-0472">Membrane</keyword>
<dbReference type="GO" id="GO:0016020">
    <property type="term" value="C:membrane"/>
    <property type="evidence" value="ECO:0007669"/>
    <property type="project" value="UniProtKB-SubCell"/>
</dbReference>
<gene>
    <name evidence="8" type="ORF">CINC_LOCUS11979</name>
</gene>
<evidence type="ECO:0000256" key="1">
    <source>
        <dbReference type="ARBA" id="ARBA00004141"/>
    </source>
</evidence>
<keyword evidence="9" id="KW-1185">Reference proteome</keyword>
<evidence type="ECO:0000256" key="3">
    <source>
        <dbReference type="ARBA" id="ARBA00022692"/>
    </source>
</evidence>
<reference evidence="8" key="1">
    <citation type="submission" date="2021-12" db="EMBL/GenBank/DDBJ databases">
        <authorList>
            <person name="King R."/>
        </authorList>
    </citation>
    <scope>NUCLEOTIDE SEQUENCE</scope>
</reference>
<dbReference type="PANTHER" id="PTHR31893:SF5">
    <property type="entry name" value="TRANSMEMBRANE PROTEIN 151 HOMOLOG"/>
    <property type="match status" value="1"/>
</dbReference>
<feature type="region of interest" description="Disordered" evidence="6">
    <location>
        <begin position="538"/>
        <end position="557"/>
    </location>
</feature>
<sequence length="622" mass="69937">MEHGDMTAQERSNIFTDDDEDLRPRQQSLGGVLRREGNWKCFMLTLMIAGCLGSVAWCNTAEIDRDLIDFSNFVSVRHPIKRTVRESPCDVGYAYIPIAFVLLLYLVYLVECYHSTARIQLARRVDVAAVSARVHAMRNATPRVWWKAICYHYVRRKRQVTRYRNGDAYTTTQVYYERVNTHSASTSFAHACCGQRDASRNLVLDSKTPITKVRFSKGFAFANIEAASEFEDQRSRFFAEHERFDDFMEMREGLDLIGVTSFKEYMVAYRDADRCPWYSSQLLFWTLSCLLLSWPLRILIECNTAYVHYTITKIFGTNYELDPSRQLDIDTHLSDTLPPVTANNYGWAVPLADEQSAVLCSAPRPPRTLPLSHASTVDSLELFAAIRGNCALVPSYSEAMRIDAALREEPAEASATTTSNNNEVAGVVIDVEPEARSSPLRAVKAASFDEPPRRPRVTIASTHSTHNISASARINEAKQQNRRSWAGVLTTARSARQILEEFTSTSSPTNYEQMPEPQVSENGESTLYFSRDLSPTCSRDPFGGRAQTTPTDEPPSYEEALKMPALRKLTRSITGTNLAGSRRAFLRDVLTNRRSCLEGVGVLAGTKVVRLPYSESGDETPL</sequence>
<evidence type="ECO:0000256" key="7">
    <source>
        <dbReference type="SAM" id="Phobius"/>
    </source>
</evidence>
<dbReference type="PANTHER" id="PTHR31893">
    <property type="entry name" value="TRANSMEMBRANE PROTEIN 151 HOMOLOG"/>
    <property type="match status" value="1"/>
</dbReference>
<evidence type="ECO:0000256" key="4">
    <source>
        <dbReference type="ARBA" id="ARBA00022989"/>
    </source>
</evidence>
<dbReference type="InterPro" id="IPR026767">
    <property type="entry name" value="Tmem151"/>
</dbReference>
<evidence type="ECO:0000313" key="8">
    <source>
        <dbReference type="EMBL" id="CAH0625363.1"/>
    </source>
</evidence>
<comment type="similarity">
    <text evidence="2">Belongs to the TMEM151 family.</text>
</comment>
<dbReference type="Pfam" id="PF14857">
    <property type="entry name" value="TMEM151"/>
    <property type="match status" value="1"/>
</dbReference>
<evidence type="ECO:0000256" key="5">
    <source>
        <dbReference type="ARBA" id="ARBA00023136"/>
    </source>
</evidence>
<dbReference type="EMBL" id="LR824010">
    <property type="protein sequence ID" value="CAH0625363.1"/>
    <property type="molecule type" value="Genomic_DNA"/>
</dbReference>
<feature type="transmembrane region" description="Helical" evidence="7">
    <location>
        <begin position="92"/>
        <end position="110"/>
    </location>
</feature>
<evidence type="ECO:0008006" key="10">
    <source>
        <dbReference type="Google" id="ProtNLM"/>
    </source>
</evidence>
<accession>A0A9P0FXB5</accession>
<keyword evidence="3 7" id="KW-0812">Transmembrane</keyword>
<protein>
    <recommendedName>
        <fullName evidence="10">Transmembrane protein 151B</fullName>
    </recommendedName>
</protein>
<dbReference type="Proteomes" id="UP001154114">
    <property type="component" value="Chromosome 7"/>
</dbReference>
<evidence type="ECO:0000256" key="2">
    <source>
        <dbReference type="ARBA" id="ARBA00009583"/>
    </source>
</evidence>
<name>A0A9P0FXB5_CHRIL</name>